<dbReference type="InterPro" id="IPR037883">
    <property type="entry name" value="Knr4/Smi1-like_sf"/>
</dbReference>
<evidence type="ECO:0000313" key="3">
    <source>
        <dbReference type="Proteomes" id="UP000316855"/>
    </source>
</evidence>
<dbReference type="Proteomes" id="UP000316855">
    <property type="component" value="Chromosome"/>
</dbReference>
<name>A0A517VFH0_9PLAN</name>
<feature type="domain" description="Knr4/Smi1-like" evidence="1">
    <location>
        <begin position="72"/>
        <end position="171"/>
    </location>
</feature>
<dbReference type="Gene3D" id="3.40.1580.10">
    <property type="entry name" value="SMI1/KNR4-like"/>
    <property type="match status" value="1"/>
</dbReference>
<organism evidence="2 3">
    <name type="scientific">Gimesia algae</name>
    <dbReference type="NCBI Taxonomy" id="2527971"/>
    <lineage>
        <taxon>Bacteria</taxon>
        <taxon>Pseudomonadati</taxon>
        <taxon>Planctomycetota</taxon>
        <taxon>Planctomycetia</taxon>
        <taxon>Planctomycetales</taxon>
        <taxon>Planctomycetaceae</taxon>
        <taxon>Gimesia</taxon>
    </lineage>
</organism>
<gene>
    <name evidence="2" type="ORF">Pan161_34140</name>
</gene>
<accession>A0A517VFH0</accession>
<dbReference type="Pfam" id="PF09346">
    <property type="entry name" value="SMI1_KNR4"/>
    <property type="match status" value="1"/>
</dbReference>
<dbReference type="EMBL" id="CP036343">
    <property type="protein sequence ID" value="QDT91751.1"/>
    <property type="molecule type" value="Genomic_DNA"/>
</dbReference>
<evidence type="ECO:0000313" key="2">
    <source>
        <dbReference type="EMBL" id="QDT91751.1"/>
    </source>
</evidence>
<proteinExistence type="predicted"/>
<reference evidence="2 3" key="1">
    <citation type="submission" date="2019-02" db="EMBL/GenBank/DDBJ databases">
        <title>Deep-cultivation of Planctomycetes and their phenomic and genomic characterization uncovers novel biology.</title>
        <authorList>
            <person name="Wiegand S."/>
            <person name="Jogler M."/>
            <person name="Boedeker C."/>
            <person name="Pinto D."/>
            <person name="Vollmers J."/>
            <person name="Rivas-Marin E."/>
            <person name="Kohn T."/>
            <person name="Peeters S.H."/>
            <person name="Heuer A."/>
            <person name="Rast P."/>
            <person name="Oberbeckmann S."/>
            <person name="Bunk B."/>
            <person name="Jeske O."/>
            <person name="Meyerdierks A."/>
            <person name="Storesund J.E."/>
            <person name="Kallscheuer N."/>
            <person name="Luecker S."/>
            <person name="Lage O.M."/>
            <person name="Pohl T."/>
            <person name="Merkel B.J."/>
            <person name="Hornburger P."/>
            <person name="Mueller R.-W."/>
            <person name="Bruemmer F."/>
            <person name="Labrenz M."/>
            <person name="Spormann A.M."/>
            <person name="Op den Camp H."/>
            <person name="Overmann J."/>
            <person name="Amann R."/>
            <person name="Jetten M.S.M."/>
            <person name="Mascher T."/>
            <person name="Medema M.H."/>
            <person name="Devos D.P."/>
            <person name="Kaster A.-K."/>
            <person name="Ovreas L."/>
            <person name="Rohde M."/>
            <person name="Galperin M.Y."/>
            <person name="Jogler C."/>
        </authorList>
    </citation>
    <scope>NUCLEOTIDE SEQUENCE [LARGE SCALE GENOMIC DNA]</scope>
    <source>
        <strain evidence="2 3">Pan161</strain>
    </source>
</reference>
<dbReference type="AlphaFoldDB" id="A0A517VFH0"/>
<dbReference type="OrthoDB" id="5198158at2"/>
<protein>
    <recommendedName>
        <fullName evidence="1">Knr4/Smi1-like domain-containing protein</fullName>
    </recommendedName>
</protein>
<dbReference type="InterPro" id="IPR018958">
    <property type="entry name" value="Knr4/Smi1-like_dom"/>
</dbReference>
<dbReference type="RefSeq" id="WP_145228854.1">
    <property type="nucleotide sequence ID" value="NZ_CP036343.1"/>
</dbReference>
<evidence type="ECO:0000259" key="1">
    <source>
        <dbReference type="Pfam" id="PF09346"/>
    </source>
</evidence>
<dbReference type="SUPFAM" id="SSF160631">
    <property type="entry name" value="SMI1/KNR4-like"/>
    <property type="match status" value="1"/>
</dbReference>
<sequence>MDWNHVFQHVAKEIPATDDDITYLQKSVLAPLVKSEITEINSEQQNPFLETNPLYEEYQPFDPSKWDIPMRPFPDAFVAFLKWSNGGDFVRGEREFGMFGTKSIREYLLAYQIPEYMPGAVPFAFDGGGGFYLFDMRKEMIDGEFPIVISHSGSLGWDQEDAIRIADTFLEAITKS</sequence>
<dbReference type="KEGG" id="gax:Pan161_34140"/>
<keyword evidence="3" id="KW-1185">Reference proteome</keyword>